<proteinExistence type="predicted"/>
<name>A0A7D9IGY1_PARCT</name>
<sequence length="130" mass="14330">MDNKTVNKGKDCLHNVGYFLKQDLSAIMGRGMKPSRPSPTICQLMKPLELLSIVHGKIHVGRQCYGSGQSLRGWERNRLALSFETRASAKQKSRAGGIVTWDTEVLKEEGNGSEEGRINCGRQKGATGRD</sequence>
<comment type="caution">
    <text evidence="1">The sequence shown here is derived from an EMBL/GenBank/DDBJ whole genome shotgun (WGS) entry which is preliminary data.</text>
</comment>
<keyword evidence="2" id="KW-1185">Reference proteome</keyword>
<evidence type="ECO:0000313" key="2">
    <source>
        <dbReference type="Proteomes" id="UP001152795"/>
    </source>
</evidence>
<accession>A0A7D9IGY1</accession>
<dbReference type="AlphaFoldDB" id="A0A7D9IGY1"/>
<dbReference type="Proteomes" id="UP001152795">
    <property type="component" value="Unassembled WGS sequence"/>
</dbReference>
<protein>
    <submittedName>
        <fullName evidence="1">Uncharacterized protein</fullName>
    </submittedName>
</protein>
<organism evidence="1 2">
    <name type="scientific">Paramuricea clavata</name>
    <name type="common">Red gorgonian</name>
    <name type="synonym">Violescent sea-whip</name>
    <dbReference type="NCBI Taxonomy" id="317549"/>
    <lineage>
        <taxon>Eukaryota</taxon>
        <taxon>Metazoa</taxon>
        <taxon>Cnidaria</taxon>
        <taxon>Anthozoa</taxon>
        <taxon>Octocorallia</taxon>
        <taxon>Malacalcyonacea</taxon>
        <taxon>Plexauridae</taxon>
        <taxon>Paramuricea</taxon>
    </lineage>
</organism>
<dbReference type="EMBL" id="CACRXK020005569">
    <property type="protein sequence ID" value="CAB4006664.1"/>
    <property type="molecule type" value="Genomic_DNA"/>
</dbReference>
<evidence type="ECO:0000313" key="1">
    <source>
        <dbReference type="EMBL" id="CAB4006664.1"/>
    </source>
</evidence>
<gene>
    <name evidence="1" type="ORF">PACLA_8A056993</name>
</gene>
<reference evidence="1" key="1">
    <citation type="submission" date="2020-04" db="EMBL/GenBank/DDBJ databases">
        <authorList>
            <person name="Alioto T."/>
            <person name="Alioto T."/>
            <person name="Gomez Garrido J."/>
        </authorList>
    </citation>
    <scope>NUCLEOTIDE SEQUENCE</scope>
    <source>
        <strain evidence="1">A484AB</strain>
    </source>
</reference>